<accession>A0A8J3VVA7</accession>
<evidence type="ECO:0000256" key="1">
    <source>
        <dbReference type="SAM" id="Phobius"/>
    </source>
</evidence>
<keyword evidence="1" id="KW-1133">Transmembrane helix</keyword>
<reference evidence="2" key="1">
    <citation type="submission" date="2021-01" db="EMBL/GenBank/DDBJ databases">
        <title>Whole genome shotgun sequence of Rugosimonospora africana NBRC 104875.</title>
        <authorList>
            <person name="Komaki H."/>
            <person name="Tamura T."/>
        </authorList>
    </citation>
    <scope>NUCLEOTIDE SEQUENCE</scope>
    <source>
        <strain evidence="2">NBRC 104875</strain>
    </source>
</reference>
<comment type="caution">
    <text evidence="2">The sequence shown here is derived from an EMBL/GenBank/DDBJ whole genome shotgun (WGS) entry which is preliminary data.</text>
</comment>
<sequence>MSRVRNIFRSRPVKTRVRHRATITEIFFDLVFIIALTRVIAIMGRPPTALSMVRGLVLLLLWMTWTTYAWLSNRAPNTISLSCAGVGGVPASIRPQSRRVIRLQKIAR</sequence>
<dbReference type="Pfam" id="PF06772">
    <property type="entry name" value="LtrA"/>
    <property type="match status" value="1"/>
</dbReference>
<dbReference type="AlphaFoldDB" id="A0A8J3VVA7"/>
<keyword evidence="3" id="KW-1185">Reference proteome</keyword>
<dbReference type="EMBL" id="BONZ01000096">
    <property type="protein sequence ID" value="GIH20442.1"/>
    <property type="molecule type" value="Genomic_DNA"/>
</dbReference>
<evidence type="ECO:0000313" key="2">
    <source>
        <dbReference type="EMBL" id="GIH20442.1"/>
    </source>
</evidence>
<dbReference type="InterPro" id="IPR010640">
    <property type="entry name" value="Low_temperature_requirement_A"/>
</dbReference>
<organism evidence="2 3">
    <name type="scientific">Rugosimonospora africana</name>
    <dbReference type="NCBI Taxonomy" id="556532"/>
    <lineage>
        <taxon>Bacteria</taxon>
        <taxon>Bacillati</taxon>
        <taxon>Actinomycetota</taxon>
        <taxon>Actinomycetes</taxon>
        <taxon>Micromonosporales</taxon>
        <taxon>Micromonosporaceae</taxon>
        <taxon>Rugosimonospora</taxon>
    </lineage>
</organism>
<keyword evidence="1" id="KW-0812">Transmembrane</keyword>
<proteinExistence type="predicted"/>
<feature type="transmembrane region" description="Helical" evidence="1">
    <location>
        <begin position="21"/>
        <end position="43"/>
    </location>
</feature>
<protein>
    <recommendedName>
        <fullName evidence="4">Low temperature requirement A protein (LtrA)</fullName>
    </recommendedName>
</protein>
<gene>
    <name evidence="2" type="ORF">Raf01_86140</name>
</gene>
<name>A0A8J3VVA7_9ACTN</name>
<evidence type="ECO:0008006" key="4">
    <source>
        <dbReference type="Google" id="ProtNLM"/>
    </source>
</evidence>
<dbReference type="Proteomes" id="UP000642748">
    <property type="component" value="Unassembled WGS sequence"/>
</dbReference>
<keyword evidence="1" id="KW-0472">Membrane</keyword>
<feature type="transmembrane region" description="Helical" evidence="1">
    <location>
        <begin position="49"/>
        <end position="71"/>
    </location>
</feature>
<evidence type="ECO:0000313" key="3">
    <source>
        <dbReference type="Proteomes" id="UP000642748"/>
    </source>
</evidence>